<accession>V5WJB0</accession>
<dbReference type="PANTHER" id="PTHR31490">
    <property type="entry name" value="GLYCOSYL HYDROLASE"/>
    <property type="match status" value="1"/>
</dbReference>
<dbReference type="PROSITE" id="PS51760">
    <property type="entry name" value="GH10_2"/>
    <property type="match status" value="1"/>
</dbReference>
<reference evidence="6 7" key="1">
    <citation type="journal article" date="2015" name="Stand. Genomic Sci.">
        <title>Complete genome sequence and description of Salinispira pacifica gen. nov., sp. nov., a novel spirochaete isolated form a hypersaline microbial mat.</title>
        <authorList>
            <person name="Ben Hania W."/>
            <person name="Joseph M."/>
            <person name="Schumann P."/>
            <person name="Bunk B."/>
            <person name="Fiebig A."/>
            <person name="Sproer C."/>
            <person name="Klenk H.P."/>
            <person name="Fardeau M.L."/>
            <person name="Spring S."/>
        </authorList>
    </citation>
    <scope>NUCLEOTIDE SEQUENCE [LARGE SCALE GENOMIC DNA]</scope>
    <source>
        <strain evidence="6 7">L21-RPul-D2</strain>
    </source>
</reference>
<evidence type="ECO:0000313" key="6">
    <source>
        <dbReference type="EMBL" id="AHC15868.1"/>
    </source>
</evidence>
<dbReference type="HOGENOM" id="CLU_1694268_0_0_12"/>
<dbReference type="GO" id="GO:0045493">
    <property type="term" value="P:xylan catabolic process"/>
    <property type="evidence" value="ECO:0007669"/>
    <property type="project" value="UniProtKB-KW"/>
</dbReference>
<dbReference type="InterPro" id="IPR001000">
    <property type="entry name" value="GH10_dom"/>
</dbReference>
<organism evidence="6 7">
    <name type="scientific">Salinispira pacifica</name>
    <dbReference type="NCBI Taxonomy" id="1307761"/>
    <lineage>
        <taxon>Bacteria</taxon>
        <taxon>Pseudomonadati</taxon>
        <taxon>Spirochaetota</taxon>
        <taxon>Spirochaetia</taxon>
        <taxon>Spirochaetales</taxon>
        <taxon>Spirochaetaceae</taxon>
        <taxon>Salinispira</taxon>
    </lineage>
</organism>
<dbReference type="InterPro" id="IPR017853">
    <property type="entry name" value="GH"/>
</dbReference>
<evidence type="ECO:0000259" key="5">
    <source>
        <dbReference type="PROSITE" id="PS51760"/>
    </source>
</evidence>
<dbReference type="SMART" id="SM00633">
    <property type="entry name" value="Glyco_10"/>
    <property type="match status" value="1"/>
</dbReference>
<protein>
    <submittedName>
        <fullName evidence="6">Endo-1,4-beta-xylanase A</fullName>
        <ecNumber evidence="6">3.2.1.8</ecNumber>
    </submittedName>
</protein>
<dbReference type="KEGG" id="slr:L21SP2_2516"/>
<dbReference type="PANTHER" id="PTHR31490:SF90">
    <property type="entry name" value="ENDO-1,4-BETA-XYLANASE A"/>
    <property type="match status" value="1"/>
</dbReference>
<evidence type="ECO:0000313" key="7">
    <source>
        <dbReference type="Proteomes" id="UP000018680"/>
    </source>
</evidence>
<name>V5WJB0_9SPIO</name>
<keyword evidence="1 6" id="KW-0378">Hydrolase</keyword>
<dbReference type="PATRIC" id="fig|1307761.3.peg.2508"/>
<dbReference type="AlphaFoldDB" id="V5WJB0"/>
<evidence type="ECO:0000256" key="2">
    <source>
        <dbReference type="ARBA" id="ARBA00023277"/>
    </source>
</evidence>
<keyword evidence="2" id="KW-0119">Carbohydrate metabolism</keyword>
<dbReference type="OrthoDB" id="9809277at2"/>
<keyword evidence="6" id="KW-0858">Xylan degradation</keyword>
<gene>
    <name evidence="6" type="ORF">L21SP2_2516</name>
</gene>
<dbReference type="SUPFAM" id="SSF51445">
    <property type="entry name" value="(Trans)glycosidases"/>
    <property type="match status" value="1"/>
</dbReference>
<dbReference type="eggNOG" id="COG3693">
    <property type="taxonomic scope" value="Bacteria"/>
</dbReference>
<dbReference type="EMBL" id="CP006939">
    <property type="protein sequence ID" value="AHC15868.1"/>
    <property type="molecule type" value="Genomic_DNA"/>
</dbReference>
<evidence type="ECO:0000256" key="3">
    <source>
        <dbReference type="ARBA" id="ARBA00023295"/>
    </source>
</evidence>
<sequence>MLNPVKQDKIYRLLRQLIERGVPVDGIGIQGHWNIYMEDAAKHLDAAIQRFADLGLEVQVTEMDFSLYHHEDIESRYSRPPENLLDLQAIRYGEAFQVLRKDARMVTSVTLWGVSDAKTWLDNYPVSGRKNWPLLFDEDLQPKPAYMEVMEEAYR</sequence>
<dbReference type="InterPro" id="IPR044846">
    <property type="entry name" value="GH10"/>
</dbReference>
<dbReference type="Gene3D" id="3.20.20.80">
    <property type="entry name" value="Glycosidases"/>
    <property type="match status" value="1"/>
</dbReference>
<keyword evidence="7" id="KW-1185">Reference proteome</keyword>
<keyword evidence="4" id="KW-0624">Polysaccharide degradation</keyword>
<dbReference type="Pfam" id="PF00331">
    <property type="entry name" value="Glyco_hydro_10"/>
    <property type="match status" value="1"/>
</dbReference>
<dbReference type="GO" id="GO:0031176">
    <property type="term" value="F:endo-1,4-beta-xylanase activity"/>
    <property type="evidence" value="ECO:0007669"/>
    <property type="project" value="UniProtKB-EC"/>
</dbReference>
<dbReference type="EC" id="3.2.1.8" evidence="6"/>
<feature type="domain" description="GH10" evidence="5">
    <location>
        <begin position="1"/>
        <end position="152"/>
    </location>
</feature>
<evidence type="ECO:0000256" key="4">
    <source>
        <dbReference type="ARBA" id="ARBA00023326"/>
    </source>
</evidence>
<proteinExistence type="predicted"/>
<dbReference type="STRING" id="1307761.L21SP2_2516"/>
<evidence type="ECO:0000256" key="1">
    <source>
        <dbReference type="ARBA" id="ARBA00022801"/>
    </source>
</evidence>
<keyword evidence="3 6" id="KW-0326">Glycosidase</keyword>
<dbReference type="Proteomes" id="UP000018680">
    <property type="component" value="Chromosome"/>
</dbReference>